<name>A0A225AKK3_TALAT</name>
<proteinExistence type="predicted"/>
<evidence type="ECO:0000313" key="1">
    <source>
        <dbReference type="EMBL" id="OKL58834.1"/>
    </source>
</evidence>
<accession>A0A225AKK3</accession>
<protein>
    <submittedName>
        <fullName evidence="1">Uncharacterized protein</fullName>
    </submittedName>
</protein>
<comment type="caution">
    <text evidence="1">The sequence shown here is derived from an EMBL/GenBank/DDBJ whole genome shotgun (WGS) entry which is preliminary data.</text>
</comment>
<organism evidence="1 2">
    <name type="scientific">Talaromyces atroroseus</name>
    <dbReference type="NCBI Taxonomy" id="1441469"/>
    <lineage>
        <taxon>Eukaryota</taxon>
        <taxon>Fungi</taxon>
        <taxon>Dikarya</taxon>
        <taxon>Ascomycota</taxon>
        <taxon>Pezizomycotina</taxon>
        <taxon>Eurotiomycetes</taxon>
        <taxon>Eurotiomycetidae</taxon>
        <taxon>Eurotiales</taxon>
        <taxon>Trichocomaceae</taxon>
        <taxon>Talaromyces</taxon>
        <taxon>Talaromyces sect. Trachyspermi</taxon>
    </lineage>
</organism>
<evidence type="ECO:0000313" key="2">
    <source>
        <dbReference type="Proteomes" id="UP000214365"/>
    </source>
</evidence>
<sequence length="606" mass="67769">MSKYQQLGSRRQACCQRWLSSSAHVNSSTVAPSQLLRYALSGNPKNATTKTTGSKLDKELELVLSQQHFDFRKRQQKQKKMRLISLPGAQPPPTTDLRRVANLHELQLWFEQHASADFKLPLKAKELKDALLHCEKLHSSLEILSVLNAIITRRRSTGVKIGSALCIAGLYYSSQSFSPSAFRFYLTALEAPLKPRDSENVILCLLKTLRTIRLTNPTYDTRPVLELVAGENQENASSDKKRLIDMVELDDGLHSSLIELLLELGATKSHERVWGYLIYRIDLIKRIVGTPSSKIIDDAYRCILVFFKTGMMEFATSCLEQISEKAKKLPPSLHLSSELAAILNGYGLEVPTFIDEQTSQMDGLSLDYDIASTDNLRLDSDMVNFSIVESLLARIGQHGASTSASQIALVIDALNDCEGATIPLFIQSVEDRTFEFAWAPRWIPVLSPLESISFTRTLGLLRAQIATRKILISSERSRSLIQLGHLVQRELPSGGLMNQKDWSSSWGKTGYLVVFDRVSAEYLVIYMGENFKLIDPEYQPHPEGEDKEECSSNIFEQHPVLGSLSSLLMPTNAQDLTRDIANVVLPVENAADHYFIDLDSGNGLQP</sequence>
<dbReference type="GeneID" id="31005653"/>
<keyword evidence="2" id="KW-1185">Reference proteome</keyword>
<dbReference type="RefSeq" id="XP_020118955.1">
    <property type="nucleotide sequence ID" value="XM_020268218.1"/>
</dbReference>
<gene>
    <name evidence="1" type="ORF">UA08_05897</name>
</gene>
<dbReference type="Proteomes" id="UP000214365">
    <property type="component" value="Unassembled WGS sequence"/>
</dbReference>
<reference evidence="1 2" key="1">
    <citation type="submission" date="2015-06" db="EMBL/GenBank/DDBJ databases">
        <title>Talaromyces atroroseus IBT 11181 draft genome.</title>
        <authorList>
            <person name="Rasmussen K.B."/>
            <person name="Rasmussen S."/>
            <person name="Petersen B."/>
            <person name="Sicheritz-Ponten T."/>
            <person name="Mortensen U.H."/>
            <person name="Thrane U."/>
        </authorList>
    </citation>
    <scope>NUCLEOTIDE SEQUENCE [LARGE SCALE GENOMIC DNA]</scope>
    <source>
        <strain evidence="1 2">IBT 11181</strain>
    </source>
</reference>
<dbReference type="OrthoDB" id="4442598at2759"/>
<dbReference type="STRING" id="1441469.A0A225AKK3"/>
<dbReference type="AlphaFoldDB" id="A0A225AKK3"/>
<dbReference type="EMBL" id="LFMY01000008">
    <property type="protein sequence ID" value="OKL58834.1"/>
    <property type="molecule type" value="Genomic_DNA"/>
</dbReference>